<evidence type="ECO:0000256" key="2">
    <source>
        <dbReference type="ARBA" id="ARBA00022630"/>
    </source>
</evidence>
<feature type="domain" description="FAD/NAD(P)-binding" evidence="5">
    <location>
        <begin position="15"/>
        <end position="295"/>
    </location>
</feature>
<dbReference type="GO" id="GO:0005737">
    <property type="term" value="C:cytoplasm"/>
    <property type="evidence" value="ECO:0007669"/>
    <property type="project" value="TreeGrafter"/>
</dbReference>
<dbReference type="EMBL" id="LQPJ01000089">
    <property type="protein sequence ID" value="ORW26139.1"/>
    <property type="molecule type" value="Genomic_DNA"/>
</dbReference>
<dbReference type="PANTHER" id="PTHR43735">
    <property type="entry name" value="APOPTOSIS-INDUCING FACTOR 1"/>
    <property type="match status" value="1"/>
</dbReference>
<dbReference type="InterPro" id="IPR036188">
    <property type="entry name" value="FAD/NAD-bd_sf"/>
</dbReference>
<comment type="similarity">
    <text evidence="1">Belongs to the FAD-dependent oxidoreductase family.</text>
</comment>
<dbReference type="Gene3D" id="3.50.50.100">
    <property type="match status" value="1"/>
</dbReference>
<organism evidence="6 7">
    <name type="scientific">Mycobacterium palustre</name>
    <dbReference type="NCBI Taxonomy" id="153971"/>
    <lineage>
        <taxon>Bacteria</taxon>
        <taxon>Bacillati</taxon>
        <taxon>Actinomycetota</taxon>
        <taxon>Actinomycetes</taxon>
        <taxon>Mycobacteriales</taxon>
        <taxon>Mycobacteriaceae</taxon>
        <taxon>Mycobacterium</taxon>
        <taxon>Mycobacterium simiae complex</taxon>
    </lineage>
</organism>
<name>A0A1X1ZRY3_9MYCO</name>
<dbReference type="Proteomes" id="UP000193529">
    <property type="component" value="Unassembled WGS sequence"/>
</dbReference>
<dbReference type="GO" id="GO:0050660">
    <property type="term" value="F:flavin adenine dinucleotide binding"/>
    <property type="evidence" value="ECO:0007669"/>
    <property type="project" value="TreeGrafter"/>
</dbReference>
<dbReference type="OrthoDB" id="3762539at2"/>
<keyword evidence="3" id="KW-0274">FAD</keyword>
<evidence type="ECO:0000256" key="3">
    <source>
        <dbReference type="ARBA" id="ARBA00022827"/>
    </source>
</evidence>
<keyword evidence="4" id="KW-0560">Oxidoreductase</keyword>
<evidence type="ECO:0000256" key="4">
    <source>
        <dbReference type="ARBA" id="ARBA00023002"/>
    </source>
</evidence>
<dbReference type="GO" id="GO:0004174">
    <property type="term" value="F:electron-transferring-flavoprotein dehydrogenase activity"/>
    <property type="evidence" value="ECO:0007669"/>
    <property type="project" value="TreeGrafter"/>
</dbReference>
<dbReference type="PRINTS" id="PR00368">
    <property type="entry name" value="FADPNR"/>
</dbReference>
<evidence type="ECO:0000313" key="6">
    <source>
        <dbReference type="EMBL" id="ORW26139.1"/>
    </source>
</evidence>
<evidence type="ECO:0000256" key="1">
    <source>
        <dbReference type="ARBA" id="ARBA00006442"/>
    </source>
</evidence>
<dbReference type="AlphaFoldDB" id="A0A1X1ZRY3"/>
<dbReference type="PRINTS" id="PR00469">
    <property type="entry name" value="PNDRDTASEII"/>
</dbReference>
<evidence type="ECO:0000313" key="7">
    <source>
        <dbReference type="Proteomes" id="UP000193529"/>
    </source>
</evidence>
<proteinExistence type="inferred from homology"/>
<comment type="caution">
    <text evidence="6">The sequence shown here is derived from an EMBL/GenBank/DDBJ whole genome shotgun (WGS) entry which is preliminary data.</text>
</comment>
<evidence type="ECO:0000259" key="5">
    <source>
        <dbReference type="Pfam" id="PF07992"/>
    </source>
</evidence>
<dbReference type="STRING" id="153971.AWC19_05085"/>
<protein>
    <submittedName>
        <fullName evidence="6">Pyridine nucleotide-disulfide oxidoreductase</fullName>
    </submittedName>
</protein>
<keyword evidence="2" id="KW-0285">Flavoprotein</keyword>
<keyword evidence="7" id="KW-1185">Reference proteome</keyword>
<accession>A0A1X1ZRY3</accession>
<sequence>MSAFPGSAGGTRRKRVVVAGLGDTGVLAAIRLARHADVVGISAKPGLLSGQELGWRLRRPDEWARTNWMPFDRFRGLDPVRTVHATLTGVDLTERTVFARRADGSEVTERYDALVIATGVTNGFWRQPILQSEEEIGAGLRAMHDRLAAAGSIIVVGGGAAAVSSAAQLAIGWPAKRVDLYFPGDRALVHHHPRTWERVAHRLRDLGVGLHPGHRALIPDGFFCDEITSGPVQWCTGQPAAPADAVLWTVGRVRPNTGWLPREVLDADGFVRVTPSLSITGRPEVFALGDVAATDPLRSSARNRADALVARNVRAVFAGRPPRQYRAPKWRWGSVLGVEPTGLDVYTPNGAVFRFPAWAFHRVLLPVVVGWGYYRGVRSNDPLAPATT</sequence>
<dbReference type="InterPro" id="IPR023753">
    <property type="entry name" value="FAD/NAD-binding_dom"/>
</dbReference>
<dbReference type="PANTHER" id="PTHR43735:SF3">
    <property type="entry name" value="FERROPTOSIS SUPPRESSOR PROTEIN 1"/>
    <property type="match status" value="1"/>
</dbReference>
<reference evidence="6 7" key="1">
    <citation type="submission" date="2016-01" db="EMBL/GenBank/DDBJ databases">
        <title>The new phylogeny of the genus Mycobacterium.</title>
        <authorList>
            <person name="Tarcisio F."/>
            <person name="Conor M."/>
            <person name="Antonella G."/>
            <person name="Elisabetta G."/>
            <person name="Giulia F.S."/>
            <person name="Sara T."/>
            <person name="Anna F."/>
            <person name="Clotilde B."/>
            <person name="Roberto B."/>
            <person name="Veronica D.S."/>
            <person name="Fabio R."/>
            <person name="Monica P."/>
            <person name="Olivier J."/>
            <person name="Enrico T."/>
            <person name="Nicola S."/>
        </authorList>
    </citation>
    <scope>NUCLEOTIDE SEQUENCE [LARGE SCALE GENOMIC DNA]</scope>
    <source>
        <strain evidence="6 7">DSM 44572</strain>
    </source>
</reference>
<gene>
    <name evidence="6" type="ORF">AWC19_05085</name>
</gene>
<dbReference type="SUPFAM" id="SSF51905">
    <property type="entry name" value="FAD/NAD(P)-binding domain"/>
    <property type="match status" value="2"/>
</dbReference>
<dbReference type="RefSeq" id="WP_085077818.1">
    <property type="nucleotide sequence ID" value="NZ_JACKRZ010000139.1"/>
</dbReference>
<dbReference type="Pfam" id="PF07992">
    <property type="entry name" value="Pyr_redox_2"/>
    <property type="match status" value="1"/>
</dbReference>